<dbReference type="Proteomes" id="UP001500383">
    <property type="component" value="Unassembled WGS sequence"/>
</dbReference>
<gene>
    <name evidence="2" type="ORF">GCM10009831_15280</name>
</gene>
<evidence type="ECO:0000259" key="1">
    <source>
        <dbReference type="Pfam" id="PF12728"/>
    </source>
</evidence>
<dbReference type="Pfam" id="PF12728">
    <property type="entry name" value="HTH_17"/>
    <property type="match status" value="1"/>
</dbReference>
<proteinExistence type="predicted"/>
<keyword evidence="3" id="KW-1185">Reference proteome</keyword>
<sequence length="99" mass="10991">MREKRRNGTRPGPVLAALDHAAAQAMTAARLADIPEPAPRPHSEQWLTTGQVADRLGISRRQAQRLAGTLEARRVGQTLMFDPDTVHEYATSKETQHVR</sequence>
<name>A0ABN2IK14_9ACTN</name>
<comment type="caution">
    <text evidence="2">The sequence shown here is derived from an EMBL/GenBank/DDBJ whole genome shotgun (WGS) entry which is preliminary data.</text>
</comment>
<evidence type="ECO:0000313" key="3">
    <source>
        <dbReference type="Proteomes" id="UP001500383"/>
    </source>
</evidence>
<dbReference type="InterPro" id="IPR041657">
    <property type="entry name" value="HTH_17"/>
</dbReference>
<organism evidence="2 3">
    <name type="scientific">Dietzia cercidiphylli</name>
    <dbReference type="NCBI Taxonomy" id="498199"/>
    <lineage>
        <taxon>Bacteria</taxon>
        <taxon>Bacillati</taxon>
        <taxon>Actinomycetota</taxon>
        <taxon>Actinomycetes</taxon>
        <taxon>Mycobacteriales</taxon>
        <taxon>Dietziaceae</taxon>
        <taxon>Dietzia</taxon>
    </lineage>
</organism>
<dbReference type="EMBL" id="BAAAQG010000007">
    <property type="protein sequence ID" value="GAA1706555.1"/>
    <property type="molecule type" value="Genomic_DNA"/>
</dbReference>
<feature type="domain" description="Helix-turn-helix" evidence="1">
    <location>
        <begin position="46"/>
        <end position="92"/>
    </location>
</feature>
<accession>A0ABN2IK14</accession>
<evidence type="ECO:0000313" key="2">
    <source>
        <dbReference type="EMBL" id="GAA1706555.1"/>
    </source>
</evidence>
<protein>
    <recommendedName>
        <fullName evidence="1">Helix-turn-helix domain-containing protein</fullName>
    </recommendedName>
</protein>
<reference evidence="3" key="1">
    <citation type="journal article" date="2019" name="Int. J. Syst. Evol. Microbiol.">
        <title>The Global Catalogue of Microorganisms (GCM) 10K type strain sequencing project: providing services to taxonomists for standard genome sequencing and annotation.</title>
        <authorList>
            <consortium name="The Broad Institute Genomics Platform"/>
            <consortium name="The Broad Institute Genome Sequencing Center for Infectious Disease"/>
            <person name="Wu L."/>
            <person name="Ma J."/>
        </authorList>
    </citation>
    <scope>NUCLEOTIDE SEQUENCE [LARGE SCALE GENOMIC DNA]</scope>
    <source>
        <strain evidence="3">JCM 16002</strain>
    </source>
</reference>